<dbReference type="Proteomes" id="UP001161247">
    <property type="component" value="Chromosome 3"/>
</dbReference>
<gene>
    <name evidence="2" type="ORF">OLC1_LOCUS10354</name>
</gene>
<dbReference type="Gene3D" id="3.30.160.60">
    <property type="entry name" value="Classic Zinc Finger"/>
    <property type="match status" value="1"/>
</dbReference>
<dbReference type="InterPro" id="IPR013087">
    <property type="entry name" value="Znf_C2H2_type"/>
</dbReference>
<dbReference type="EMBL" id="OX459120">
    <property type="protein sequence ID" value="CAI9100555.1"/>
    <property type="molecule type" value="Genomic_DNA"/>
</dbReference>
<protein>
    <submittedName>
        <fullName evidence="2">OLC1v1037681C1</fullName>
    </submittedName>
</protein>
<evidence type="ECO:0000259" key="1">
    <source>
        <dbReference type="PROSITE" id="PS00028"/>
    </source>
</evidence>
<dbReference type="SMART" id="SM00355">
    <property type="entry name" value="ZnF_C2H2"/>
    <property type="match status" value="1"/>
</dbReference>
<organism evidence="2 3">
    <name type="scientific">Oldenlandia corymbosa var. corymbosa</name>
    <dbReference type="NCBI Taxonomy" id="529605"/>
    <lineage>
        <taxon>Eukaryota</taxon>
        <taxon>Viridiplantae</taxon>
        <taxon>Streptophyta</taxon>
        <taxon>Embryophyta</taxon>
        <taxon>Tracheophyta</taxon>
        <taxon>Spermatophyta</taxon>
        <taxon>Magnoliopsida</taxon>
        <taxon>eudicotyledons</taxon>
        <taxon>Gunneridae</taxon>
        <taxon>Pentapetalae</taxon>
        <taxon>asterids</taxon>
        <taxon>lamiids</taxon>
        <taxon>Gentianales</taxon>
        <taxon>Rubiaceae</taxon>
        <taxon>Rubioideae</taxon>
        <taxon>Spermacoceae</taxon>
        <taxon>Hedyotis-Oldenlandia complex</taxon>
        <taxon>Oldenlandia</taxon>
    </lineage>
</organism>
<feature type="domain" description="C2H2-type" evidence="1">
    <location>
        <begin position="157"/>
        <end position="178"/>
    </location>
</feature>
<reference evidence="2" key="1">
    <citation type="submission" date="2023-03" db="EMBL/GenBank/DDBJ databases">
        <authorList>
            <person name="Julca I."/>
        </authorList>
    </citation>
    <scope>NUCLEOTIDE SEQUENCE</scope>
</reference>
<dbReference type="PROSITE" id="PS00028">
    <property type="entry name" value="ZINC_FINGER_C2H2_1"/>
    <property type="match status" value="1"/>
</dbReference>
<evidence type="ECO:0000313" key="3">
    <source>
        <dbReference type="Proteomes" id="UP001161247"/>
    </source>
</evidence>
<keyword evidence="3" id="KW-1185">Reference proteome</keyword>
<evidence type="ECO:0000313" key="2">
    <source>
        <dbReference type="EMBL" id="CAI9100555.1"/>
    </source>
</evidence>
<dbReference type="AlphaFoldDB" id="A0AAV1CY26"/>
<sequence length="185" mass="21022">MSSNPPGQNVSPSFHNKIQCRQTTVFQNSSYHPPVDKRLKSLLASGFVIDKCQTKANISWANWCREDRDLMTLRSLCEYPTKGLLQTKLQDLQDNSGCKISVVWVHSDANVADDVVRTAAMEQKNHCKSCGGRPMGQKTRVRVIWSRRKKKDREVPCKFCNRRFASEMALEQHTKDRHGAAESGN</sequence>
<name>A0AAV1CY26_OLDCO</name>
<accession>A0AAV1CY26</accession>
<proteinExistence type="predicted"/>